<feature type="binding site" evidence="1">
    <location>
        <position position="421"/>
    </location>
    <ligand>
        <name>2-oxoglutarate</name>
        <dbReference type="ChEBI" id="CHEBI:16810"/>
    </ligand>
</feature>
<dbReference type="InterPro" id="IPR032852">
    <property type="entry name" value="ALKBH2"/>
</dbReference>
<keyword evidence="5" id="KW-1185">Reference proteome</keyword>
<dbReference type="SUPFAM" id="SSF51197">
    <property type="entry name" value="Clavaminate synthase-like"/>
    <property type="match status" value="1"/>
</dbReference>
<dbReference type="InterPro" id="IPR027450">
    <property type="entry name" value="AlkB-like"/>
</dbReference>
<evidence type="ECO:0000259" key="3">
    <source>
        <dbReference type="PROSITE" id="PS51471"/>
    </source>
</evidence>
<evidence type="ECO:0000313" key="5">
    <source>
        <dbReference type="Proteomes" id="UP000267821"/>
    </source>
</evidence>
<reference evidence="4 5" key="1">
    <citation type="journal article" date="2018" name="Nat. Ecol. Evol.">
        <title>Pezizomycetes genomes reveal the molecular basis of ectomycorrhizal truffle lifestyle.</title>
        <authorList>
            <person name="Murat C."/>
            <person name="Payen T."/>
            <person name="Noel B."/>
            <person name="Kuo A."/>
            <person name="Morin E."/>
            <person name="Chen J."/>
            <person name="Kohler A."/>
            <person name="Krizsan K."/>
            <person name="Balestrini R."/>
            <person name="Da Silva C."/>
            <person name="Montanini B."/>
            <person name="Hainaut M."/>
            <person name="Levati E."/>
            <person name="Barry K.W."/>
            <person name="Belfiori B."/>
            <person name="Cichocki N."/>
            <person name="Clum A."/>
            <person name="Dockter R.B."/>
            <person name="Fauchery L."/>
            <person name="Guy J."/>
            <person name="Iotti M."/>
            <person name="Le Tacon F."/>
            <person name="Lindquist E.A."/>
            <person name="Lipzen A."/>
            <person name="Malagnac F."/>
            <person name="Mello A."/>
            <person name="Molinier V."/>
            <person name="Miyauchi S."/>
            <person name="Poulain J."/>
            <person name="Riccioni C."/>
            <person name="Rubini A."/>
            <person name="Sitrit Y."/>
            <person name="Splivallo R."/>
            <person name="Traeger S."/>
            <person name="Wang M."/>
            <person name="Zifcakova L."/>
            <person name="Wipf D."/>
            <person name="Zambonelli A."/>
            <person name="Paolocci F."/>
            <person name="Nowrousian M."/>
            <person name="Ottonello S."/>
            <person name="Baldrian P."/>
            <person name="Spatafora J.W."/>
            <person name="Henrissat B."/>
            <person name="Nagy L.G."/>
            <person name="Aury J.M."/>
            <person name="Wincker P."/>
            <person name="Grigoriev I.V."/>
            <person name="Bonfante P."/>
            <person name="Martin F.M."/>
        </authorList>
    </citation>
    <scope>NUCLEOTIDE SEQUENCE [LARGE SCALE GENOMIC DNA]</scope>
    <source>
        <strain evidence="4 5">ATCC MYA-4762</strain>
    </source>
</reference>
<evidence type="ECO:0000256" key="2">
    <source>
        <dbReference type="SAM" id="MobiDB-lite"/>
    </source>
</evidence>
<feature type="region of interest" description="Disordered" evidence="2">
    <location>
        <begin position="479"/>
        <end position="543"/>
    </location>
</feature>
<dbReference type="Gene3D" id="2.60.120.590">
    <property type="entry name" value="Alpha-ketoglutarate-dependent dioxygenase AlkB-like"/>
    <property type="match status" value="1"/>
</dbReference>
<dbReference type="PROSITE" id="PS51471">
    <property type="entry name" value="FE2OG_OXY"/>
    <property type="match status" value="1"/>
</dbReference>
<dbReference type="OrthoDB" id="2163491at2759"/>
<proteinExistence type="predicted"/>
<dbReference type="GO" id="GO:0008198">
    <property type="term" value="F:ferrous iron binding"/>
    <property type="evidence" value="ECO:0007669"/>
    <property type="project" value="TreeGrafter"/>
</dbReference>
<feature type="binding site" evidence="1">
    <location>
        <position position="329"/>
    </location>
    <ligand>
        <name>2-oxoglutarate</name>
        <dbReference type="ChEBI" id="CHEBI:16810"/>
    </ligand>
</feature>
<accession>A0A3N4LN94</accession>
<evidence type="ECO:0000313" key="4">
    <source>
        <dbReference type="EMBL" id="RPB24354.1"/>
    </source>
</evidence>
<feature type="compositionally biased region" description="Low complexity" evidence="2">
    <location>
        <begin position="479"/>
        <end position="509"/>
    </location>
</feature>
<dbReference type="STRING" id="1051890.A0A3N4LN94"/>
<organism evidence="4 5">
    <name type="scientific">Terfezia boudieri ATCC MYA-4762</name>
    <dbReference type="NCBI Taxonomy" id="1051890"/>
    <lineage>
        <taxon>Eukaryota</taxon>
        <taxon>Fungi</taxon>
        <taxon>Dikarya</taxon>
        <taxon>Ascomycota</taxon>
        <taxon>Pezizomycotina</taxon>
        <taxon>Pezizomycetes</taxon>
        <taxon>Pezizales</taxon>
        <taxon>Pezizaceae</taxon>
        <taxon>Terfezia</taxon>
    </lineage>
</organism>
<protein>
    <recommendedName>
        <fullName evidence="3">Fe2OG dioxygenase domain-containing protein</fullName>
    </recommendedName>
</protein>
<dbReference type="Pfam" id="PF13532">
    <property type="entry name" value="2OG-FeII_Oxy_2"/>
    <property type="match status" value="1"/>
</dbReference>
<dbReference type="EMBL" id="ML121542">
    <property type="protein sequence ID" value="RPB24354.1"/>
    <property type="molecule type" value="Genomic_DNA"/>
</dbReference>
<dbReference type="GO" id="GO:0051747">
    <property type="term" value="F:cytosine C-5 DNA demethylase activity"/>
    <property type="evidence" value="ECO:0007669"/>
    <property type="project" value="TreeGrafter"/>
</dbReference>
<feature type="domain" description="Fe2OG dioxygenase" evidence="3">
    <location>
        <begin position="320"/>
        <end position="440"/>
    </location>
</feature>
<dbReference type="GO" id="GO:0006307">
    <property type="term" value="P:DNA alkylation repair"/>
    <property type="evidence" value="ECO:0007669"/>
    <property type="project" value="TreeGrafter"/>
</dbReference>
<dbReference type="AlphaFoldDB" id="A0A3N4LN94"/>
<sequence length="564" mass="64130">MDWFKVTAAWAEKDLRTSYVRWMFRFEKLDSTKVGWWAQPTEEYHPSESIEMLKACCTNCREESLQVYEQGWMCLRPQCPNFWKLNGESPPDKLEYSHSFINCHTPWDPQLELPPAPLRPPLASDRDNYYDGGDVARIYWKGMCCPQCGRLSCREFWAGWVCKNCNFKSSPPRTIFEADRLADPHRSVFTGPAIPSNIVQPGITWTRMVVDGMTCLIYYLKDCGTVAHILASEYQNKRPECADWLFKEYQAPEMPFKRYALKSHKVQGQLLTQQFSFNAGAPYKYIVAVDSTPFEECPRAVTRSLELIQERVKLVHPETEFNEILSVGYFEGQKMDYHDDGEQELGETVASISLGAPAKMRFRIKAKHMSSYKLWEPNNAPSEVNVESRLHKEPRVKLELRLNHGDVVVMKGREIQRIWEHAVQPIGLFRVAATARWINVPQQHPAGVLVKREPSDGPMETEFVKRAAVLGFPEVPLISEGGSASSPGPSSGISSNQHSTDTGTSSPSSPDHPEPFEVEDVLNGRAVPTAKTIRTGVEDLNRDPDVLVKEEDKEEALLLLEFTK</sequence>
<dbReference type="GO" id="GO:0035516">
    <property type="term" value="F:broad specificity oxidative DNA demethylase activity"/>
    <property type="evidence" value="ECO:0007669"/>
    <property type="project" value="TreeGrafter"/>
</dbReference>
<dbReference type="PANTHER" id="PTHR31573:SF4">
    <property type="entry name" value="FE2OG DIOXYGENASE DOMAIN-CONTAINING PROTEIN"/>
    <property type="match status" value="1"/>
</dbReference>
<name>A0A3N4LN94_9PEZI</name>
<evidence type="ECO:0000256" key="1">
    <source>
        <dbReference type="PIRSR" id="PIRSR632852-1"/>
    </source>
</evidence>
<dbReference type="InterPro" id="IPR037151">
    <property type="entry name" value="AlkB-like_sf"/>
</dbReference>
<dbReference type="InterPro" id="IPR005123">
    <property type="entry name" value="Oxoglu/Fe-dep_dioxygenase_dom"/>
</dbReference>
<gene>
    <name evidence="4" type="ORF">L211DRAFT_785406</name>
</gene>
<feature type="binding site" evidence="1">
    <location>
        <position position="338"/>
    </location>
    <ligand>
        <name>2-oxoglutarate</name>
        <dbReference type="ChEBI" id="CHEBI:16810"/>
    </ligand>
</feature>
<dbReference type="Proteomes" id="UP000267821">
    <property type="component" value="Unassembled WGS sequence"/>
</dbReference>
<dbReference type="InParanoid" id="A0A3N4LN94"/>
<dbReference type="PANTHER" id="PTHR31573">
    <property type="entry name" value="ALPHA-KETOGLUTARATE-DEPENDENT DIOXYGENASE ALKB HOMOLOG 2"/>
    <property type="match status" value="1"/>
</dbReference>